<dbReference type="SUPFAM" id="SSF46689">
    <property type="entry name" value="Homeodomain-like"/>
    <property type="match status" value="1"/>
</dbReference>
<keyword evidence="1" id="KW-0547">Nucleotide-binding</keyword>
<dbReference type="GO" id="GO:0006355">
    <property type="term" value="P:regulation of DNA-templated transcription"/>
    <property type="evidence" value="ECO:0007669"/>
    <property type="project" value="InterPro"/>
</dbReference>
<protein>
    <submittedName>
        <fullName evidence="8">AAA family ATPase</fullName>
    </submittedName>
</protein>
<evidence type="ECO:0000313" key="8">
    <source>
        <dbReference type="EMBL" id="TNJ63717.1"/>
    </source>
</evidence>
<dbReference type="GO" id="GO:0005524">
    <property type="term" value="F:ATP binding"/>
    <property type="evidence" value="ECO:0007669"/>
    <property type="project" value="UniProtKB-KW"/>
</dbReference>
<keyword evidence="3" id="KW-0805">Transcription regulation</keyword>
<proteinExistence type="predicted"/>
<dbReference type="EMBL" id="VDCQ01000039">
    <property type="protein sequence ID" value="TNJ63717.1"/>
    <property type="molecule type" value="Genomic_DNA"/>
</dbReference>
<name>A0A5C4T5W5_9BACL</name>
<dbReference type="PROSITE" id="PS50045">
    <property type="entry name" value="SIGMA54_INTERACT_4"/>
    <property type="match status" value="1"/>
</dbReference>
<sequence length="496" mass="55227">MIKQAGTRAAHAEKELALYRFALENAYEGIVIADPQGIVLTASRAYASFLQIEMSDMIGKHVTEIIPNTRLHIVAETGKAEIADLQQIRGQWMIASRIPIWHNGELVAVVGKIMFQHIDRLFEMNSKYREIQSHLHYADAKSRDSSGAKYGLEHIVGVSEPIRKLKTMAAKVAKSDSTVLISGESGTGKELFAHAIHRESLRRFGPFVAVNCAAIPETLFESELFGYKEGSFTGAKRSGKKGKFSLAHRGTIFLDEVGELSLSQQVKLLRVLQEKEIEPVGGDRPEPIDVRVIAATNVDLGKLVREGKFRQDLYYRLHVVPLNIPPLRERRDDIPAILEALLLQLTKETGIAADGIDKDCERLLTGYGWPGNVREMRNVIERALYMMEGTRLSRSALPEELAAGSASGPAAFNRERAQADEFEARASTREWLHEDSAVQSPPASELSWKESMAEHEKSLLRGALARSAGDKQKAALLLGMSKSSFYQKCEQYDIRY</sequence>
<feature type="domain" description="Sigma-54 factor interaction" evidence="6">
    <location>
        <begin position="155"/>
        <end position="385"/>
    </location>
</feature>
<dbReference type="SUPFAM" id="SSF55785">
    <property type="entry name" value="PYP-like sensor domain (PAS domain)"/>
    <property type="match status" value="1"/>
</dbReference>
<dbReference type="InterPro" id="IPR002078">
    <property type="entry name" value="Sigma_54_int"/>
</dbReference>
<evidence type="ECO:0000256" key="3">
    <source>
        <dbReference type="ARBA" id="ARBA00023015"/>
    </source>
</evidence>
<dbReference type="GO" id="GO:0043565">
    <property type="term" value="F:sequence-specific DNA binding"/>
    <property type="evidence" value="ECO:0007669"/>
    <property type="project" value="InterPro"/>
</dbReference>
<evidence type="ECO:0000256" key="5">
    <source>
        <dbReference type="SAM" id="MobiDB-lite"/>
    </source>
</evidence>
<evidence type="ECO:0000256" key="4">
    <source>
        <dbReference type="ARBA" id="ARBA00023163"/>
    </source>
</evidence>
<dbReference type="Gene3D" id="1.10.8.60">
    <property type="match status" value="1"/>
</dbReference>
<evidence type="ECO:0000256" key="2">
    <source>
        <dbReference type="ARBA" id="ARBA00022840"/>
    </source>
</evidence>
<gene>
    <name evidence="8" type="ORF">FE784_24020</name>
</gene>
<dbReference type="PROSITE" id="PS50112">
    <property type="entry name" value="PAS"/>
    <property type="match status" value="1"/>
</dbReference>
<accession>A0A5C4T5W5</accession>
<dbReference type="Pfam" id="PF02954">
    <property type="entry name" value="HTH_8"/>
    <property type="match status" value="1"/>
</dbReference>
<dbReference type="InterPro" id="IPR025662">
    <property type="entry name" value="Sigma_54_int_dom_ATP-bd_1"/>
</dbReference>
<dbReference type="SMART" id="SM00091">
    <property type="entry name" value="PAS"/>
    <property type="match status" value="1"/>
</dbReference>
<dbReference type="PANTHER" id="PTHR32071">
    <property type="entry name" value="TRANSCRIPTIONAL REGULATORY PROTEIN"/>
    <property type="match status" value="1"/>
</dbReference>
<reference evidence="8 9" key="1">
    <citation type="submission" date="2019-05" db="EMBL/GenBank/DDBJ databases">
        <title>We sequenced the genome of Paenibacillus hemerocallicola KCTC 33185 for further insight into its adaptation and study the phylogeny of Paenibacillus.</title>
        <authorList>
            <person name="Narsing Rao M.P."/>
        </authorList>
    </citation>
    <scope>NUCLEOTIDE SEQUENCE [LARGE SCALE GENOMIC DNA]</scope>
    <source>
        <strain evidence="8 9">KCTC 33185</strain>
    </source>
</reference>
<evidence type="ECO:0000256" key="1">
    <source>
        <dbReference type="ARBA" id="ARBA00022741"/>
    </source>
</evidence>
<dbReference type="InterPro" id="IPR013767">
    <property type="entry name" value="PAS_fold"/>
</dbReference>
<evidence type="ECO:0000313" key="9">
    <source>
        <dbReference type="Proteomes" id="UP000307943"/>
    </source>
</evidence>
<comment type="caution">
    <text evidence="8">The sequence shown here is derived from an EMBL/GenBank/DDBJ whole genome shotgun (WGS) entry which is preliminary data.</text>
</comment>
<dbReference type="Pfam" id="PF00158">
    <property type="entry name" value="Sigma54_activat"/>
    <property type="match status" value="1"/>
</dbReference>
<organism evidence="8 9">
    <name type="scientific">Paenibacillus hemerocallicola</name>
    <dbReference type="NCBI Taxonomy" id="1172614"/>
    <lineage>
        <taxon>Bacteria</taxon>
        <taxon>Bacillati</taxon>
        <taxon>Bacillota</taxon>
        <taxon>Bacilli</taxon>
        <taxon>Bacillales</taxon>
        <taxon>Paenibacillaceae</taxon>
        <taxon>Paenibacillus</taxon>
    </lineage>
</organism>
<dbReference type="InterPro" id="IPR003593">
    <property type="entry name" value="AAA+_ATPase"/>
</dbReference>
<dbReference type="OrthoDB" id="9771372at2"/>
<dbReference type="Proteomes" id="UP000307943">
    <property type="component" value="Unassembled WGS sequence"/>
</dbReference>
<dbReference type="AlphaFoldDB" id="A0A5C4T5W5"/>
<dbReference type="InterPro" id="IPR002197">
    <property type="entry name" value="HTH_Fis"/>
</dbReference>
<keyword evidence="9" id="KW-1185">Reference proteome</keyword>
<dbReference type="PRINTS" id="PR01590">
    <property type="entry name" value="HTHFIS"/>
</dbReference>
<dbReference type="Gene3D" id="1.10.10.60">
    <property type="entry name" value="Homeodomain-like"/>
    <property type="match status" value="1"/>
</dbReference>
<dbReference type="CDD" id="cd00009">
    <property type="entry name" value="AAA"/>
    <property type="match status" value="1"/>
</dbReference>
<dbReference type="InterPro" id="IPR009057">
    <property type="entry name" value="Homeodomain-like_sf"/>
</dbReference>
<evidence type="ECO:0000259" key="7">
    <source>
        <dbReference type="PROSITE" id="PS50112"/>
    </source>
</evidence>
<dbReference type="InterPro" id="IPR035965">
    <property type="entry name" value="PAS-like_dom_sf"/>
</dbReference>
<dbReference type="InterPro" id="IPR027417">
    <property type="entry name" value="P-loop_NTPase"/>
</dbReference>
<dbReference type="SMART" id="SM00382">
    <property type="entry name" value="AAA"/>
    <property type="match status" value="1"/>
</dbReference>
<dbReference type="Gene3D" id="3.40.50.300">
    <property type="entry name" value="P-loop containing nucleotide triphosphate hydrolases"/>
    <property type="match status" value="1"/>
</dbReference>
<dbReference type="InterPro" id="IPR058031">
    <property type="entry name" value="AAA_lid_NorR"/>
</dbReference>
<dbReference type="FunFam" id="3.40.50.300:FF:000006">
    <property type="entry name" value="DNA-binding transcriptional regulator NtrC"/>
    <property type="match status" value="1"/>
</dbReference>
<dbReference type="PROSITE" id="PS00675">
    <property type="entry name" value="SIGMA54_INTERACT_1"/>
    <property type="match status" value="1"/>
</dbReference>
<keyword evidence="4" id="KW-0804">Transcription</keyword>
<dbReference type="InterPro" id="IPR000014">
    <property type="entry name" value="PAS"/>
</dbReference>
<evidence type="ECO:0000259" key="6">
    <source>
        <dbReference type="PROSITE" id="PS50045"/>
    </source>
</evidence>
<dbReference type="SUPFAM" id="SSF52540">
    <property type="entry name" value="P-loop containing nucleoside triphosphate hydrolases"/>
    <property type="match status" value="1"/>
</dbReference>
<keyword evidence="2" id="KW-0067">ATP-binding</keyword>
<dbReference type="Pfam" id="PF25601">
    <property type="entry name" value="AAA_lid_14"/>
    <property type="match status" value="1"/>
</dbReference>
<dbReference type="Pfam" id="PF00989">
    <property type="entry name" value="PAS"/>
    <property type="match status" value="1"/>
</dbReference>
<dbReference type="Gene3D" id="3.30.450.20">
    <property type="entry name" value="PAS domain"/>
    <property type="match status" value="1"/>
</dbReference>
<feature type="domain" description="PAS" evidence="7">
    <location>
        <begin position="15"/>
        <end position="66"/>
    </location>
</feature>
<feature type="region of interest" description="Disordered" evidence="5">
    <location>
        <begin position="430"/>
        <end position="451"/>
    </location>
</feature>